<reference evidence="2 3" key="1">
    <citation type="submission" date="2018-06" db="EMBL/GenBank/DDBJ databases">
        <title>Complete Genomes of Monosporascus.</title>
        <authorList>
            <person name="Robinson A.J."/>
            <person name="Natvig D.O."/>
        </authorList>
    </citation>
    <scope>NUCLEOTIDE SEQUENCE [LARGE SCALE GENOMIC DNA]</scope>
    <source>
        <strain evidence="2 3">CBS 609.92</strain>
    </source>
</reference>
<name>A0ABY0GZ60_9PEZI</name>
<feature type="compositionally biased region" description="Acidic residues" evidence="1">
    <location>
        <begin position="78"/>
        <end position="93"/>
    </location>
</feature>
<evidence type="ECO:0000256" key="1">
    <source>
        <dbReference type="SAM" id="MobiDB-lite"/>
    </source>
</evidence>
<feature type="region of interest" description="Disordered" evidence="1">
    <location>
        <begin position="61"/>
        <end position="117"/>
    </location>
</feature>
<feature type="compositionally biased region" description="Basic and acidic residues" evidence="1">
    <location>
        <begin position="94"/>
        <end position="114"/>
    </location>
</feature>
<sequence>MDYLNSYSRCQCGLYVRNSYADAHRVSAMHRDSMPGMPATPCDWKPGPWSVLRVLHEPSVRTDKVTQSQLLDHMDSMNGDDEDEDDEGGSEFENEYRDKGDEAEGKRKEGEDYKGSVMGVLMDEEDYLSDISLSTVSEDWASIGAAALRGEMPDGPTLSGS</sequence>
<organism evidence="2 3">
    <name type="scientific">Monosporascus cannonballus</name>
    <dbReference type="NCBI Taxonomy" id="155416"/>
    <lineage>
        <taxon>Eukaryota</taxon>
        <taxon>Fungi</taxon>
        <taxon>Dikarya</taxon>
        <taxon>Ascomycota</taxon>
        <taxon>Pezizomycotina</taxon>
        <taxon>Sordariomycetes</taxon>
        <taxon>Xylariomycetidae</taxon>
        <taxon>Xylariales</taxon>
        <taxon>Xylariales incertae sedis</taxon>
        <taxon>Monosporascus</taxon>
    </lineage>
</organism>
<evidence type="ECO:0000313" key="2">
    <source>
        <dbReference type="EMBL" id="RYO80860.1"/>
    </source>
</evidence>
<protein>
    <recommendedName>
        <fullName evidence="4">C2H2-type domain-containing protein</fullName>
    </recommendedName>
</protein>
<evidence type="ECO:0008006" key="4">
    <source>
        <dbReference type="Google" id="ProtNLM"/>
    </source>
</evidence>
<keyword evidence="3" id="KW-1185">Reference proteome</keyword>
<gene>
    <name evidence="2" type="ORF">DL762_007433</name>
</gene>
<evidence type="ECO:0000313" key="3">
    <source>
        <dbReference type="Proteomes" id="UP000294003"/>
    </source>
</evidence>
<comment type="caution">
    <text evidence="2">The sequence shown here is derived from an EMBL/GenBank/DDBJ whole genome shotgun (WGS) entry which is preliminary data.</text>
</comment>
<dbReference type="EMBL" id="QJNS01000275">
    <property type="protein sequence ID" value="RYO80860.1"/>
    <property type="molecule type" value="Genomic_DNA"/>
</dbReference>
<proteinExistence type="predicted"/>
<accession>A0ABY0GZ60</accession>
<dbReference type="Proteomes" id="UP000294003">
    <property type="component" value="Unassembled WGS sequence"/>
</dbReference>